<organism evidence="1 2">
    <name type="scientific">Lithospermum erythrorhizon</name>
    <name type="common">Purple gromwell</name>
    <name type="synonym">Lithospermum officinale var. erythrorhizon</name>
    <dbReference type="NCBI Taxonomy" id="34254"/>
    <lineage>
        <taxon>Eukaryota</taxon>
        <taxon>Viridiplantae</taxon>
        <taxon>Streptophyta</taxon>
        <taxon>Embryophyta</taxon>
        <taxon>Tracheophyta</taxon>
        <taxon>Spermatophyta</taxon>
        <taxon>Magnoliopsida</taxon>
        <taxon>eudicotyledons</taxon>
        <taxon>Gunneridae</taxon>
        <taxon>Pentapetalae</taxon>
        <taxon>asterids</taxon>
        <taxon>lamiids</taxon>
        <taxon>Boraginales</taxon>
        <taxon>Boraginaceae</taxon>
        <taxon>Boraginoideae</taxon>
        <taxon>Lithospermeae</taxon>
        <taxon>Lithospermum</taxon>
    </lineage>
</organism>
<name>A0AAV3QKJ3_LITER</name>
<reference evidence="1 2" key="1">
    <citation type="submission" date="2024-01" db="EMBL/GenBank/DDBJ databases">
        <title>The complete chloroplast genome sequence of Lithospermum erythrorhizon: insights into the phylogenetic relationship among Boraginaceae species and the maternal lineages of purple gromwells.</title>
        <authorList>
            <person name="Okada T."/>
            <person name="Watanabe K."/>
        </authorList>
    </citation>
    <scope>NUCLEOTIDE SEQUENCE [LARGE SCALE GENOMIC DNA]</scope>
</reference>
<comment type="caution">
    <text evidence="1">The sequence shown here is derived from an EMBL/GenBank/DDBJ whole genome shotgun (WGS) entry which is preliminary data.</text>
</comment>
<dbReference type="EMBL" id="BAABME010005096">
    <property type="protein sequence ID" value="GAA0164584.1"/>
    <property type="molecule type" value="Genomic_DNA"/>
</dbReference>
<keyword evidence="2" id="KW-1185">Reference proteome</keyword>
<accession>A0AAV3QKJ3</accession>
<evidence type="ECO:0000313" key="2">
    <source>
        <dbReference type="Proteomes" id="UP001454036"/>
    </source>
</evidence>
<proteinExistence type="predicted"/>
<sequence length="219" mass="25234">MTWTVRHTRKMFSEDCVQCLYEVYDEYFTAKVYVGGKFKLFPTLIYEGGTTLDIDYLEEKSFDLKDIDEFSLRFGYPVGSRLLYVYREPGIGLAFGLKLLLSADDVVKFREKCLEIYVAASPNSELCRLYTSCKALRVIDRVSSYFSSNIEGTYVGLDDNLKCPLICNEAYDASEELLRTLDGDMVNEADEVIMEDDVQFFIYGDNTNGQLYYYTTDIM</sequence>
<evidence type="ECO:0000313" key="1">
    <source>
        <dbReference type="EMBL" id="GAA0164584.1"/>
    </source>
</evidence>
<dbReference type="Proteomes" id="UP001454036">
    <property type="component" value="Unassembled WGS sequence"/>
</dbReference>
<protein>
    <submittedName>
        <fullName evidence="1">Uncharacterized protein</fullName>
    </submittedName>
</protein>
<dbReference type="AlphaFoldDB" id="A0AAV3QKJ3"/>
<gene>
    <name evidence="1" type="ORF">LIER_20180</name>
</gene>